<dbReference type="OrthoDB" id="3910313at2759"/>
<dbReference type="Pfam" id="PF14420">
    <property type="entry name" value="Clr5"/>
    <property type="match status" value="1"/>
</dbReference>
<dbReference type="Proteomes" id="UP000799757">
    <property type="component" value="Unassembled WGS sequence"/>
</dbReference>
<dbReference type="EMBL" id="MU001768">
    <property type="protein sequence ID" value="KAF2799217.1"/>
    <property type="molecule type" value="Genomic_DNA"/>
</dbReference>
<dbReference type="InterPro" id="IPR025676">
    <property type="entry name" value="Clr5_dom"/>
</dbReference>
<feature type="non-terminal residue" evidence="3">
    <location>
        <position position="103"/>
    </location>
</feature>
<organism evidence="3 4">
    <name type="scientific">Melanomma pulvis-pyrius CBS 109.77</name>
    <dbReference type="NCBI Taxonomy" id="1314802"/>
    <lineage>
        <taxon>Eukaryota</taxon>
        <taxon>Fungi</taxon>
        <taxon>Dikarya</taxon>
        <taxon>Ascomycota</taxon>
        <taxon>Pezizomycotina</taxon>
        <taxon>Dothideomycetes</taxon>
        <taxon>Pleosporomycetidae</taxon>
        <taxon>Pleosporales</taxon>
        <taxon>Melanommataceae</taxon>
        <taxon>Melanomma</taxon>
    </lineage>
</organism>
<feature type="domain" description="Clr5" evidence="2">
    <location>
        <begin position="3"/>
        <end position="59"/>
    </location>
</feature>
<dbReference type="AlphaFoldDB" id="A0A6A6XUH7"/>
<evidence type="ECO:0000256" key="1">
    <source>
        <dbReference type="SAM" id="MobiDB-lite"/>
    </source>
</evidence>
<protein>
    <recommendedName>
        <fullName evidence="2">Clr5 domain-containing protein</fullName>
    </recommendedName>
</protein>
<dbReference type="PANTHER" id="PTHR38788">
    <property type="entry name" value="CLR5 DOMAIN-CONTAINING PROTEIN"/>
    <property type="match status" value="1"/>
</dbReference>
<evidence type="ECO:0000313" key="4">
    <source>
        <dbReference type="Proteomes" id="UP000799757"/>
    </source>
</evidence>
<dbReference type="PANTHER" id="PTHR38788:SF3">
    <property type="entry name" value="CLR5 DOMAIN-CONTAINING PROTEIN"/>
    <property type="match status" value="1"/>
</dbReference>
<reference evidence="3" key="1">
    <citation type="journal article" date="2020" name="Stud. Mycol.">
        <title>101 Dothideomycetes genomes: a test case for predicting lifestyles and emergence of pathogens.</title>
        <authorList>
            <person name="Haridas S."/>
            <person name="Albert R."/>
            <person name="Binder M."/>
            <person name="Bloem J."/>
            <person name="Labutti K."/>
            <person name="Salamov A."/>
            <person name="Andreopoulos B."/>
            <person name="Baker S."/>
            <person name="Barry K."/>
            <person name="Bills G."/>
            <person name="Bluhm B."/>
            <person name="Cannon C."/>
            <person name="Castanera R."/>
            <person name="Culley D."/>
            <person name="Daum C."/>
            <person name="Ezra D."/>
            <person name="Gonzalez J."/>
            <person name="Henrissat B."/>
            <person name="Kuo A."/>
            <person name="Liang C."/>
            <person name="Lipzen A."/>
            <person name="Lutzoni F."/>
            <person name="Magnuson J."/>
            <person name="Mondo S."/>
            <person name="Nolan M."/>
            <person name="Ohm R."/>
            <person name="Pangilinan J."/>
            <person name="Park H.-J."/>
            <person name="Ramirez L."/>
            <person name="Alfaro M."/>
            <person name="Sun H."/>
            <person name="Tritt A."/>
            <person name="Yoshinaga Y."/>
            <person name="Zwiers L.-H."/>
            <person name="Turgeon B."/>
            <person name="Goodwin S."/>
            <person name="Spatafora J."/>
            <person name="Crous P."/>
            <person name="Grigoriev I."/>
        </authorList>
    </citation>
    <scope>NUCLEOTIDE SEQUENCE</scope>
    <source>
        <strain evidence="3">CBS 109.77</strain>
    </source>
</reference>
<gene>
    <name evidence="3" type="ORF">K505DRAFT_221623</name>
</gene>
<feature type="non-terminal residue" evidence="3">
    <location>
        <position position="1"/>
    </location>
</feature>
<proteinExistence type="predicted"/>
<evidence type="ECO:0000313" key="3">
    <source>
        <dbReference type="EMBL" id="KAF2799217.1"/>
    </source>
</evidence>
<name>A0A6A6XUH7_9PLEO</name>
<evidence type="ECO:0000259" key="2">
    <source>
        <dbReference type="Pfam" id="PF14420"/>
    </source>
</evidence>
<accession>A0A6A6XUH7</accession>
<keyword evidence="4" id="KW-1185">Reference proteome</keyword>
<feature type="region of interest" description="Disordered" evidence="1">
    <location>
        <begin position="83"/>
        <end position="103"/>
    </location>
</feature>
<sequence>RIPDERWESQKSNIRHLYLVENKPLEGENGVIDTMGMNHDFSASKAQYETRLKKWGFRKYATKDEWCTIDHILDMREDKGKPSEVHLHGELLTDEKIRKERRR</sequence>